<comment type="caution">
    <text evidence="1">The sequence shown here is derived from an EMBL/GenBank/DDBJ whole genome shotgun (WGS) entry which is preliminary data.</text>
</comment>
<sequence>MLASRGASAYFTYLVGSGKGASVVEDLGAEIQALGDCLSLGTIAPSSAADLLHDITSITDEVLLIDASTYDERDWKLLDIRRSSLGRDGVMIFVTTPESFAKLMQTAPNLASWLGGFVFSHENEAAHIEEQRSQRLEALRAWAGKGDDEVVRAAEQGTLPRDPEYAEWLVLLGRGDLLDG</sequence>
<dbReference type="EMBL" id="WJIE01000006">
    <property type="protein sequence ID" value="MRG94772.1"/>
    <property type="molecule type" value="Genomic_DNA"/>
</dbReference>
<accession>A0A6N7PRG0</accession>
<organism evidence="1 2">
    <name type="scientific">Polyangium spumosum</name>
    <dbReference type="NCBI Taxonomy" id="889282"/>
    <lineage>
        <taxon>Bacteria</taxon>
        <taxon>Pseudomonadati</taxon>
        <taxon>Myxococcota</taxon>
        <taxon>Polyangia</taxon>
        <taxon>Polyangiales</taxon>
        <taxon>Polyangiaceae</taxon>
        <taxon>Polyangium</taxon>
    </lineage>
</organism>
<evidence type="ECO:0000313" key="1">
    <source>
        <dbReference type="EMBL" id="MRG94772.1"/>
    </source>
</evidence>
<proteinExistence type="predicted"/>
<dbReference type="RefSeq" id="WP_153821586.1">
    <property type="nucleotide sequence ID" value="NZ_WJIE01000006.1"/>
</dbReference>
<gene>
    <name evidence="1" type="ORF">GF068_23035</name>
</gene>
<dbReference type="OrthoDB" id="570889at2"/>
<dbReference type="AlphaFoldDB" id="A0A6N7PRG0"/>
<evidence type="ECO:0000313" key="2">
    <source>
        <dbReference type="Proteomes" id="UP000440224"/>
    </source>
</evidence>
<evidence type="ECO:0008006" key="3">
    <source>
        <dbReference type="Google" id="ProtNLM"/>
    </source>
</evidence>
<dbReference type="Proteomes" id="UP000440224">
    <property type="component" value="Unassembled WGS sequence"/>
</dbReference>
<reference evidence="1 2" key="1">
    <citation type="submission" date="2019-10" db="EMBL/GenBank/DDBJ databases">
        <title>A soil myxobacterium in the family Polyangiaceae.</title>
        <authorList>
            <person name="Li Y."/>
            <person name="Wang J."/>
        </authorList>
    </citation>
    <scope>NUCLEOTIDE SEQUENCE [LARGE SCALE GENOMIC DNA]</scope>
    <source>
        <strain evidence="1 2">DSM 14734</strain>
    </source>
</reference>
<keyword evidence="2" id="KW-1185">Reference proteome</keyword>
<name>A0A6N7PRG0_9BACT</name>
<protein>
    <recommendedName>
        <fullName evidence="3">ATP-binding protein</fullName>
    </recommendedName>
</protein>